<evidence type="ECO:0000256" key="1">
    <source>
        <dbReference type="ARBA" id="ARBA00001974"/>
    </source>
</evidence>
<dbReference type="InterPro" id="IPR016164">
    <property type="entry name" value="FAD-linked_Oxase-like_C"/>
</dbReference>
<dbReference type="InterPro" id="IPR004113">
    <property type="entry name" value="FAD-bd_oxidored_4_C"/>
</dbReference>
<keyword evidence="5" id="KW-0809">Transit peptide</keyword>
<dbReference type="InterPro" id="IPR036318">
    <property type="entry name" value="FAD-bd_PCMH-like_sf"/>
</dbReference>
<keyword evidence="6" id="KW-0560">Oxidoreductase</keyword>
<evidence type="ECO:0000256" key="6">
    <source>
        <dbReference type="ARBA" id="ARBA00023002"/>
    </source>
</evidence>
<dbReference type="InterPro" id="IPR016166">
    <property type="entry name" value="FAD-bd_PCMH"/>
</dbReference>
<dbReference type="FunFam" id="3.30.70.2740:FF:000001">
    <property type="entry name" value="D-lactate dehydrogenase mitochondrial"/>
    <property type="match status" value="1"/>
</dbReference>
<dbReference type="SUPFAM" id="SSF55103">
    <property type="entry name" value="FAD-linked oxidases, C-terminal domain"/>
    <property type="match status" value="1"/>
</dbReference>
<dbReference type="KEGG" id="hbh:E4T21_20875"/>
<evidence type="ECO:0000256" key="5">
    <source>
        <dbReference type="ARBA" id="ARBA00022946"/>
    </source>
</evidence>
<dbReference type="PROSITE" id="PS51387">
    <property type="entry name" value="FAD_PCMH"/>
    <property type="match status" value="1"/>
</dbReference>
<dbReference type="EC" id="1.1.2.4" evidence="7"/>
<sequence>MSDADAVSPAESSIHLPPRPTREVIETLVKELELLLGKRITTAAGIREQHGRDESWHHPSPPDVVCFPHSTDEVAAVVKACARLGVPIIPYGVGTSIEGQVIAQHGGVCVDLSAMNQVVEVRPEDMDATVQPGVTRTQLNAHLRATGLFFSVDPGADASMGGMASTRASGTNTVRYGTMRENVLSLTAVMPDGRIVRTGGRARKSAAGYDLTHLLIGAEGTLGIITELTVKLHGLPEAISSATVAFEDVSGAVNTVIASIQYGIPMARIELLDALSMQAVNRFSGLDYAEKPTLFLEFHGTHASVKEQAETLAELCHDFGGSDFAWATQEEERQKLWQARHDAAYAAKQLRPGMEFLATDICVPISKLAECIEATQQDVEESGLVAPLLGHVGDGNFHLVVVIDRNSDEEMATLKAFNERLVQRALAAGGTCTGEHGIGLGKRRYMASEHGEALNVMRAIKAALDPQGIMNPGKMV</sequence>
<dbReference type="InterPro" id="IPR016169">
    <property type="entry name" value="FAD-bd_PCMH_sub2"/>
</dbReference>
<feature type="domain" description="FAD-binding PCMH-type" evidence="8">
    <location>
        <begin position="57"/>
        <end position="235"/>
    </location>
</feature>
<dbReference type="FunFam" id="3.30.43.10:FF:000010">
    <property type="entry name" value="probable D-lactate dehydrogenase, mitochondrial"/>
    <property type="match status" value="1"/>
</dbReference>
<dbReference type="Proteomes" id="UP000324285">
    <property type="component" value="Chromosome"/>
</dbReference>
<dbReference type="Gene3D" id="3.30.465.10">
    <property type="match status" value="1"/>
</dbReference>
<evidence type="ECO:0000256" key="4">
    <source>
        <dbReference type="ARBA" id="ARBA00022827"/>
    </source>
</evidence>
<dbReference type="SUPFAM" id="SSF56176">
    <property type="entry name" value="FAD-binding/transporter-associated domain-like"/>
    <property type="match status" value="1"/>
</dbReference>
<evidence type="ECO:0000259" key="8">
    <source>
        <dbReference type="PROSITE" id="PS51387"/>
    </source>
</evidence>
<dbReference type="Pfam" id="PF01565">
    <property type="entry name" value="FAD_binding_4"/>
    <property type="match status" value="1"/>
</dbReference>
<dbReference type="InterPro" id="IPR016171">
    <property type="entry name" value="Vanillyl_alc_oxidase_C-sub2"/>
</dbReference>
<dbReference type="GO" id="GO:0004458">
    <property type="term" value="F:D-lactate dehydrogenase (cytochrome) activity"/>
    <property type="evidence" value="ECO:0007669"/>
    <property type="project" value="UniProtKB-EC"/>
</dbReference>
<keyword evidence="4" id="KW-0274">FAD</keyword>
<dbReference type="Gene3D" id="1.10.45.10">
    <property type="entry name" value="Vanillyl-alcohol Oxidase, Chain A, domain 4"/>
    <property type="match status" value="1"/>
</dbReference>
<evidence type="ECO:0000313" key="9">
    <source>
        <dbReference type="EMBL" id="QEM83747.1"/>
    </source>
</evidence>
<protein>
    <recommendedName>
        <fullName evidence="7">D-lactate dehydrogenase (cytochrome)</fullName>
        <ecNumber evidence="7">1.1.2.4</ecNumber>
    </recommendedName>
</protein>
<dbReference type="PANTHER" id="PTHR11748:SF111">
    <property type="entry name" value="D-LACTATE DEHYDROGENASE, MITOCHONDRIAL-RELATED"/>
    <property type="match status" value="1"/>
</dbReference>
<comment type="cofactor">
    <cofactor evidence="1">
        <name>FAD</name>
        <dbReference type="ChEBI" id="CHEBI:57692"/>
    </cofactor>
</comment>
<dbReference type="Gene3D" id="3.30.70.2740">
    <property type="match status" value="1"/>
</dbReference>
<dbReference type="FunFam" id="3.30.465.10:FF:000016">
    <property type="entry name" value="probable D-lactate dehydrogenase, mitochondrial"/>
    <property type="match status" value="1"/>
</dbReference>
<keyword evidence="3" id="KW-0285">Flavoprotein</keyword>
<dbReference type="EMBL" id="CP038437">
    <property type="protein sequence ID" value="QEM83747.1"/>
    <property type="molecule type" value="Genomic_DNA"/>
</dbReference>
<comment type="similarity">
    <text evidence="2">Belongs to the FAD-binding oxidoreductase/transferase type 4 family.</text>
</comment>
<dbReference type="GO" id="GO:0008720">
    <property type="term" value="F:D-lactate dehydrogenase (NAD+) activity"/>
    <property type="evidence" value="ECO:0007669"/>
    <property type="project" value="TreeGrafter"/>
</dbReference>
<name>A0A5C1NMT6_9GAMM</name>
<keyword evidence="10" id="KW-1185">Reference proteome</keyword>
<proteinExistence type="inferred from homology"/>
<dbReference type="GO" id="GO:0071949">
    <property type="term" value="F:FAD binding"/>
    <property type="evidence" value="ECO:0007669"/>
    <property type="project" value="InterPro"/>
</dbReference>
<dbReference type="InterPro" id="IPR006094">
    <property type="entry name" value="Oxid_FAD_bind_N"/>
</dbReference>
<organism evidence="9 10">
    <name type="scientific">Halomonas binhaiensis</name>
    <dbReference type="NCBI Taxonomy" id="2562282"/>
    <lineage>
        <taxon>Bacteria</taxon>
        <taxon>Pseudomonadati</taxon>
        <taxon>Pseudomonadota</taxon>
        <taxon>Gammaproteobacteria</taxon>
        <taxon>Oceanospirillales</taxon>
        <taxon>Halomonadaceae</taxon>
        <taxon>Halomonas</taxon>
    </lineage>
</organism>
<gene>
    <name evidence="9" type="ORF">E4T21_20875</name>
</gene>
<dbReference type="FunFam" id="1.10.45.10:FF:000001">
    <property type="entry name" value="D-lactate dehydrogenase mitochondrial"/>
    <property type="match status" value="1"/>
</dbReference>
<accession>A0A5C1NMT6</accession>
<dbReference type="Pfam" id="PF02913">
    <property type="entry name" value="FAD-oxidase_C"/>
    <property type="match status" value="1"/>
</dbReference>
<evidence type="ECO:0000256" key="2">
    <source>
        <dbReference type="ARBA" id="ARBA00008000"/>
    </source>
</evidence>
<dbReference type="RefSeq" id="WP_149286867.1">
    <property type="nucleotide sequence ID" value="NZ_CP038437.2"/>
</dbReference>
<dbReference type="OrthoDB" id="9811557at2"/>
<evidence type="ECO:0000256" key="7">
    <source>
        <dbReference type="ARBA" id="ARBA00038897"/>
    </source>
</evidence>
<dbReference type="PANTHER" id="PTHR11748">
    <property type="entry name" value="D-LACTATE DEHYDROGENASE"/>
    <property type="match status" value="1"/>
</dbReference>
<dbReference type="AlphaFoldDB" id="A0A5C1NMT6"/>
<evidence type="ECO:0000313" key="10">
    <source>
        <dbReference type="Proteomes" id="UP000324285"/>
    </source>
</evidence>
<evidence type="ECO:0000256" key="3">
    <source>
        <dbReference type="ARBA" id="ARBA00022630"/>
    </source>
</evidence>
<dbReference type="GO" id="GO:1903457">
    <property type="term" value="P:lactate catabolic process"/>
    <property type="evidence" value="ECO:0007669"/>
    <property type="project" value="TreeGrafter"/>
</dbReference>
<reference evidence="9" key="1">
    <citation type="submission" date="2021-02" db="EMBL/GenBank/DDBJ databases">
        <title>Strain Y2R2, a novel species of the genus Halomonas.</title>
        <authorList>
            <person name="Huang H."/>
        </authorList>
    </citation>
    <scope>NUCLEOTIDE SEQUENCE</scope>
    <source>
        <strain evidence="9">Y2R2</strain>
    </source>
</reference>